<keyword evidence="2" id="KW-0472">Membrane</keyword>
<feature type="compositionally biased region" description="Basic and acidic residues" evidence="1">
    <location>
        <begin position="160"/>
        <end position="174"/>
    </location>
</feature>
<evidence type="ECO:0000256" key="1">
    <source>
        <dbReference type="SAM" id="MobiDB-lite"/>
    </source>
</evidence>
<dbReference type="InParanoid" id="A0A0V0QUU4"/>
<gene>
    <name evidence="3" type="ORF">PPERSA_03806</name>
</gene>
<dbReference type="EMBL" id="LDAU01000103">
    <property type="protein sequence ID" value="KRX05869.1"/>
    <property type="molecule type" value="Genomic_DNA"/>
</dbReference>
<proteinExistence type="predicted"/>
<protein>
    <recommendedName>
        <fullName evidence="5">Transmembrane protein</fullName>
    </recommendedName>
</protein>
<keyword evidence="2" id="KW-1133">Transmembrane helix</keyword>
<comment type="caution">
    <text evidence="3">The sequence shown here is derived from an EMBL/GenBank/DDBJ whole genome shotgun (WGS) entry which is preliminary data.</text>
</comment>
<dbReference type="AlphaFoldDB" id="A0A0V0QUU4"/>
<reference evidence="3 4" key="1">
    <citation type="journal article" date="2015" name="Sci. Rep.">
        <title>Genome of the facultative scuticociliatosis pathogen Pseudocohnilembus persalinus provides insight into its virulence through horizontal gene transfer.</title>
        <authorList>
            <person name="Xiong J."/>
            <person name="Wang G."/>
            <person name="Cheng J."/>
            <person name="Tian M."/>
            <person name="Pan X."/>
            <person name="Warren A."/>
            <person name="Jiang C."/>
            <person name="Yuan D."/>
            <person name="Miao W."/>
        </authorList>
    </citation>
    <scope>NUCLEOTIDE SEQUENCE [LARGE SCALE GENOMIC DNA]</scope>
    <source>
        <strain evidence="3">36N120E</strain>
    </source>
</reference>
<feature type="compositionally biased region" description="Low complexity" evidence="1">
    <location>
        <begin position="137"/>
        <end position="153"/>
    </location>
</feature>
<sequence>MFKHSYYYQRLIYYLDQSYQDQRIEQKIKKLGKFGYNVKKNIGLSYWQCKQETDYEFKRFGEKYVECIFECAHIDVEQIQAQKLNIKINYVICGLVFILIIIQFTYNRINDCKEAAKKDPNFQIQQRIQKELELMQQKQQKENQFNGKNQEQQYNQLPVNKEDSIDSQHDNEKQ</sequence>
<organism evidence="3 4">
    <name type="scientific">Pseudocohnilembus persalinus</name>
    <name type="common">Ciliate</name>
    <dbReference type="NCBI Taxonomy" id="266149"/>
    <lineage>
        <taxon>Eukaryota</taxon>
        <taxon>Sar</taxon>
        <taxon>Alveolata</taxon>
        <taxon>Ciliophora</taxon>
        <taxon>Intramacronucleata</taxon>
        <taxon>Oligohymenophorea</taxon>
        <taxon>Scuticociliatia</taxon>
        <taxon>Philasterida</taxon>
        <taxon>Pseudocohnilembidae</taxon>
        <taxon>Pseudocohnilembus</taxon>
    </lineage>
</organism>
<keyword evidence="2" id="KW-0812">Transmembrane</keyword>
<keyword evidence="4" id="KW-1185">Reference proteome</keyword>
<evidence type="ECO:0000313" key="3">
    <source>
        <dbReference type="EMBL" id="KRX05869.1"/>
    </source>
</evidence>
<name>A0A0V0QUU4_PSEPJ</name>
<accession>A0A0V0QUU4</accession>
<dbReference type="Proteomes" id="UP000054937">
    <property type="component" value="Unassembled WGS sequence"/>
</dbReference>
<feature type="transmembrane region" description="Helical" evidence="2">
    <location>
        <begin position="88"/>
        <end position="106"/>
    </location>
</feature>
<evidence type="ECO:0000313" key="4">
    <source>
        <dbReference type="Proteomes" id="UP000054937"/>
    </source>
</evidence>
<evidence type="ECO:0008006" key="5">
    <source>
        <dbReference type="Google" id="ProtNLM"/>
    </source>
</evidence>
<evidence type="ECO:0000256" key="2">
    <source>
        <dbReference type="SAM" id="Phobius"/>
    </source>
</evidence>
<feature type="region of interest" description="Disordered" evidence="1">
    <location>
        <begin position="137"/>
        <end position="174"/>
    </location>
</feature>